<accession>A0A1H0MEE2</accession>
<name>A0A1H0MEE2_HALAD</name>
<dbReference type="STRING" id="240303.SAMN05421677_1089"/>
<sequence length="52" mass="5803">MSKQNNPVNAELMVQHLTQKIAKLSQESAANYALAVSYKKELDELKGKKNAK</sequence>
<proteinExistence type="predicted"/>
<dbReference type="EMBL" id="FNIZ01000008">
    <property type="protein sequence ID" value="SDO78737.1"/>
    <property type="molecule type" value="Genomic_DNA"/>
</dbReference>
<dbReference type="Proteomes" id="UP000198860">
    <property type="component" value="Unassembled WGS sequence"/>
</dbReference>
<evidence type="ECO:0000313" key="1">
    <source>
        <dbReference type="EMBL" id="SDO78737.1"/>
    </source>
</evidence>
<organism evidence="1 2">
    <name type="scientific">Halobacillus aidingensis</name>
    <dbReference type="NCBI Taxonomy" id="240303"/>
    <lineage>
        <taxon>Bacteria</taxon>
        <taxon>Bacillati</taxon>
        <taxon>Bacillota</taxon>
        <taxon>Bacilli</taxon>
        <taxon>Bacillales</taxon>
        <taxon>Bacillaceae</taxon>
        <taxon>Halobacillus</taxon>
    </lineage>
</organism>
<keyword evidence="2" id="KW-1185">Reference proteome</keyword>
<protein>
    <submittedName>
        <fullName evidence="1">Uncharacterized protein</fullName>
    </submittedName>
</protein>
<dbReference type="AlphaFoldDB" id="A0A1H0MEE2"/>
<dbReference type="RefSeq" id="WP_143015249.1">
    <property type="nucleotide sequence ID" value="NZ_FNIZ01000008.1"/>
</dbReference>
<evidence type="ECO:0000313" key="2">
    <source>
        <dbReference type="Proteomes" id="UP000198860"/>
    </source>
</evidence>
<gene>
    <name evidence="1" type="ORF">SAMN05421677_1089</name>
</gene>
<reference evidence="2" key="1">
    <citation type="submission" date="2016-10" db="EMBL/GenBank/DDBJ databases">
        <authorList>
            <person name="Varghese N."/>
            <person name="Submissions S."/>
        </authorList>
    </citation>
    <scope>NUCLEOTIDE SEQUENCE [LARGE SCALE GENOMIC DNA]</scope>
    <source>
        <strain evidence="2">CGMCC 1.3703</strain>
    </source>
</reference>